<dbReference type="GO" id="GO:0009380">
    <property type="term" value="C:excinuclease repair complex"/>
    <property type="evidence" value="ECO:0007669"/>
    <property type="project" value="TreeGrafter"/>
</dbReference>
<keyword evidence="6" id="KW-0742">SOS response</keyword>
<comment type="caution">
    <text evidence="13">The sequence shown here is derived from an EMBL/GenBank/DDBJ whole genome shotgun (WGS) entry which is preliminary data.</text>
</comment>
<evidence type="ECO:0000259" key="12">
    <source>
        <dbReference type="PROSITE" id="PS50164"/>
    </source>
</evidence>
<dbReference type="EMBL" id="JDSS02000013">
    <property type="protein sequence ID" value="KFB69556.1"/>
    <property type="molecule type" value="Genomic_DNA"/>
</dbReference>
<keyword evidence="3 13" id="KW-0378">Hydrolase</keyword>
<dbReference type="PROSITE" id="PS50164">
    <property type="entry name" value="GIY_YIG"/>
    <property type="match status" value="1"/>
</dbReference>
<evidence type="ECO:0000256" key="8">
    <source>
        <dbReference type="ARBA" id="ARBA00026073"/>
    </source>
</evidence>
<evidence type="ECO:0000256" key="3">
    <source>
        <dbReference type="ARBA" id="ARBA00022801"/>
    </source>
</evidence>
<dbReference type="GO" id="GO:0003676">
    <property type="term" value="F:nucleic acid binding"/>
    <property type="evidence" value="ECO:0007669"/>
    <property type="project" value="InterPro"/>
</dbReference>
<sequence>MIPARLAFIDLETTGSNPVRDRITRITVLEAEGDQLSTWSTLVNPQRPIPQFIEQLSGIRNERVVDAPIFAQIAKELANRLHGRLFIAHHARFNYGFVKSEYQRLGKSFRADVLCTVRLSRKLFPEYQKHNLDSLIVRHDLTTGDRYGPFADAHLLWQFWCVLKRDRGEEALAEAIRQQIKRPSLPPHLDSALLDDLPESAGVYLFYGDNDALLYVGKSVNLRQRVRTHFASDLREYKEMRLSQAVRRMDWHETVGELGALLLESRLVKECQPIHNRRLRRSSDLCTWQLVQVAPGDCRLRLVSGQTADFVRSEDLFGLFANRREATETLRKMAAAHELCPIILGLEKPARPGRPCFAHQVKHCRGACVGKEALGVHSARMLSALMKLKLTAWPYPGAIGVVERDELREVEEVHVVNGWRHLGSARSEAEIQEILLGQSVQGRFDRDTYKLLTAHLSKGRVRVRLLSGR</sequence>
<feature type="domain" description="GIY-YIG" evidence="12">
    <location>
        <begin position="199"/>
        <end position="277"/>
    </location>
</feature>
<dbReference type="InterPro" id="IPR036397">
    <property type="entry name" value="RNaseH_sf"/>
</dbReference>
<evidence type="ECO:0000256" key="5">
    <source>
        <dbReference type="ARBA" id="ARBA00023204"/>
    </source>
</evidence>
<dbReference type="SMART" id="SM00479">
    <property type="entry name" value="EXOIII"/>
    <property type="match status" value="1"/>
</dbReference>
<dbReference type="Gene3D" id="3.30.420.10">
    <property type="entry name" value="Ribonuclease H-like superfamily/Ribonuclease H"/>
    <property type="match status" value="1"/>
</dbReference>
<dbReference type="SUPFAM" id="SSF82771">
    <property type="entry name" value="GIY-YIG endonuclease"/>
    <property type="match status" value="1"/>
</dbReference>
<dbReference type="PANTHER" id="PTHR30562:SF10">
    <property type="entry name" value="EXCINUCLEASE CHO"/>
    <property type="match status" value="1"/>
</dbReference>
<organism evidence="13 14">
    <name type="scientific">Candidatus Accumulibacter vicinus</name>
    <dbReference type="NCBI Taxonomy" id="2954382"/>
    <lineage>
        <taxon>Bacteria</taxon>
        <taxon>Pseudomonadati</taxon>
        <taxon>Pseudomonadota</taxon>
        <taxon>Betaproteobacteria</taxon>
        <taxon>Candidatus Accumulibacter</taxon>
    </lineage>
</organism>
<keyword evidence="5" id="KW-0234">DNA repair</keyword>
<evidence type="ECO:0000256" key="7">
    <source>
        <dbReference type="ARBA" id="ARBA00025483"/>
    </source>
</evidence>
<dbReference type="InterPro" id="IPR047296">
    <property type="entry name" value="GIY-YIG_UvrC_Cho"/>
</dbReference>
<dbReference type="SUPFAM" id="SSF53098">
    <property type="entry name" value="Ribonuclease H-like"/>
    <property type="match status" value="1"/>
</dbReference>
<dbReference type="InterPro" id="IPR000305">
    <property type="entry name" value="GIY-YIG_endonuc"/>
</dbReference>
<dbReference type="InterPro" id="IPR050066">
    <property type="entry name" value="UvrABC_protein_C"/>
</dbReference>
<evidence type="ECO:0000256" key="2">
    <source>
        <dbReference type="ARBA" id="ARBA00022769"/>
    </source>
</evidence>
<dbReference type="FunFam" id="3.30.420.10:FF:000045">
    <property type="entry name" value="3'-5' exonuclease DinG"/>
    <property type="match status" value="1"/>
</dbReference>
<keyword evidence="4" id="KW-0267">Excision nuclease</keyword>
<evidence type="ECO:0000256" key="6">
    <source>
        <dbReference type="ARBA" id="ARBA00023236"/>
    </source>
</evidence>
<dbReference type="GO" id="GO:0004527">
    <property type="term" value="F:exonuclease activity"/>
    <property type="evidence" value="ECO:0007669"/>
    <property type="project" value="UniProtKB-ARBA"/>
</dbReference>
<protein>
    <recommendedName>
        <fullName evidence="9">Excinuclease cho</fullName>
    </recommendedName>
    <alternativeName>
        <fullName evidence="11">Endonuclease cho</fullName>
    </alternativeName>
    <alternativeName>
        <fullName evidence="10">UvrC homolog protein</fullName>
    </alternativeName>
</protein>
<evidence type="ECO:0000256" key="1">
    <source>
        <dbReference type="ARBA" id="ARBA00022763"/>
    </source>
</evidence>
<dbReference type="AlphaFoldDB" id="A0A084Y4B2"/>
<gene>
    <name evidence="13" type="primary">cho_1</name>
    <name evidence="13" type="ORF">CAPSK01_000819</name>
</gene>
<evidence type="ECO:0000256" key="9">
    <source>
        <dbReference type="ARBA" id="ARBA00040756"/>
    </source>
</evidence>
<accession>A0A084Y4B2</accession>
<proteinExistence type="predicted"/>
<evidence type="ECO:0000313" key="13">
    <source>
        <dbReference type="EMBL" id="KFB69556.1"/>
    </source>
</evidence>
<dbReference type="InterPro" id="IPR035901">
    <property type="entry name" value="GIY-YIG_endonuc_sf"/>
</dbReference>
<dbReference type="Gene3D" id="3.40.1440.10">
    <property type="entry name" value="GIY-YIG endonuclease"/>
    <property type="match status" value="1"/>
</dbReference>
<keyword evidence="2" id="KW-0228">DNA excision</keyword>
<dbReference type="GO" id="GO:0006289">
    <property type="term" value="P:nucleotide-excision repair"/>
    <property type="evidence" value="ECO:0007669"/>
    <property type="project" value="InterPro"/>
</dbReference>
<dbReference type="STRING" id="1457154.CAPSK01_000819"/>
<reference evidence="13 14" key="1">
    <citation type="submission" date="2014-07" db="EMBL/GenBank/DDBJ databases">
        <title>Expanding our view of genomic diversity in Candidatus Accumulibacter clades.</title>
        <authorList>
            <person name="Skennerton C.T."/>
            <person name="Barr J.J."/>
            <person name="Slater F.R."/>
            <person name="Bond P.L."/>
            <person name="Tyson G.W."/>
        </authorList>
    </citation>
    <scope>NUCLEOTIDE SEQUENCE [LARGE SCALE GENOMIC DNA]</scope>
    <source>
        <strain evidence="14">SK-01</strain>
    </source>
</reference>
<dbReference type="PANTHER" id="PTHR30562">
    <property type="entry name" value="UVRC/OXIDOREDUCTASE"/>
    <property type="match status" value="1"/>
</dbReference>
<dbReference type="RefSeq" id="WP_034922640.1">
    <property type="nucleotide sequence ID" value="NZ_JDSS02000013.1"/>
</dbReference>
<dbReference type="CDD" id="cd06127">
    <property type="entry name" value="DEDDh"/>
    <property type="match status" value="1"/>
</dbReference>
<dbReference type="Pfam" id="PF00929">
    <property type="entry name" value="RNase_T"/>
    <property type="match status" value="1"/>
</dbReference>
<dbReference type="InterPro" id="IPR012337">
    <property type="entry name" value="RNaseH-like_sf"/>
</dbReference>
<comment type="subunit">
    <text evidence="8">DNA polymerase III contains a core (composed of alpha, epsilon and theta chains) that associates with a tau subunit. This core dimerizes to form the POLIII' complex. PolIII' associates with the gamma complex (composed of gamma, delta, delta', psi and chi chains) and with the beta chain to form the complete DNA polymerase III complex.</text>
</comment>
<dbReference type="Pfam" id="PF01541">
    <property type="entry name" value="GIY-YIG"/>
    <property type="match status" value="1"/>
</dbReference>
<evidence type="ECO:0000313" key="14">
    <source>
        <dbReference type="Proteomes" id="UP000019812"/>
    </source>
</evidence>
<dbReference type="CDD" id="cd10434">
    <property type="entry name" value="GIY-YIG_UvrC_Cho"/>
    <property type="match status" value="1"/>
</dbReference>
<evidence type="ECO:0000256" key="4">
    <source>
        <dbReference type="ARBA" id="ARBA00022881"/>
    </source>
</evidence>
<dbReference type="InterPro" id="IPR013520">
    <property type="entry name" value="Ribonucl_H"/>
</dbReference>
<dbReference type="GO" id="GO:0009432">
    <property type="term" value="P:SOS response"/>
    <property type="evidence" value="ECO:0007669"/>
    <property type="project" value="UniProtKB-KW"/>
</dbReference>
<dbReference type="Proteomes" id="UP000019812">
    <property type="component" value="Unassembled WGS sequence"/>
</dbReference>
<evidence type="ECO:0000256" key="11">
    <source>
        <dbReference type="ARBA" id="ARBA00042732"/>
    </source>
</evidence>
<comment type="function">
    <text evidence="7">DNA polymerase III is a complex, multichain enzyme responsible for most of the replicative synthesis in bacteria. The epsilon subunit contain the editing function and is a proofreading 3'-5' exonuclease.</text>
</comment>
<dbReference type="SMART" id="SM00465">
    <property type="entry name" value="GIYc"/>
    <property type="match status" value="1"/>
</dbReference>
<evidence type="ECO:0000256" key="10">
    <source>
        <dbReference type="ARBA" id="ARBA00042138"/>
    </source>
</evidence>
<keyword evidence="1" id="KW-0227">DNA damage</keyword>
<name>A0A084Y4B2_9PROT</name>